<proteinExistence type="inferred from homology"/>
<dbReference type="GO" id="GO:0003700">
    <property type="term" value="F:DNA-binding transcription factor activity"/>
    <property type="evidence" value="ECO:0007669"/>
    <property type="project" value="InterPro"/>
</dbReference>
<dbReference type="SUPFAM" id="SSF46785">
    <property type="entry name" value="Winged helix' DNA-binding domain"/>
    <property type="match status" value="1"/>
</dbReference>
<dbReference type="PANTHER" id="PTHR30126">
    <property type="entry name" value="HTH-TYPE TRANSCRIPTIONAL REGULATOR"/>
    <property type="match status" value="1"/>
</dbReference>
<sequence>MLSEMRTFVLFAEEGSIQRVAERLPLTQPAVTRQIQRLEQLLGFELLDRRLKPPTLAPLAIEALARCRKVLAAYDEFTQMARQREPEGMLRLGVAHGIAGSALAPIIRDLRRRFPNVMLRLITGWSQPLSEQLARGNLDAAVLLSAEVVSDRLSILGKEYLSIITASAETAGKADGSIAEAGWILSPEPCDARRLLASAMVRRGQALQVIAEVQDSGLQLALVREGLGLSLLPRRFLERAAIPGIAALEDADDLRLVLDVQMQRSPHLRLLDPVVDILAQAIGAQLGDGER</sequence>
<evidence type="ECO:0000313" key="6">
    <source>
        <dbReference type="EMBL" id="PRH86750.1"/>
    </source>
</evidence>
<dbReference type="InterPro" id="IPR036390">
    <property type="entry name" value="WH_DNA-bd_sf"/>
</dbReference>
<dbReference type="Gene3D" id="3.40.190.10">
    <property type="entry name" value="Periplasmic binding protein-like II"/>
    <property type="match status" value="2"/>
</dbReference>
<dbReference type="SUPFAM" id="SSF53850">
    <property type="entry name" value="Periplasmic binding protein-like II"/>
    <property type="match status" value="1"/>
</dbReference>
<dbReference type="PRINTS" id="PR00039">
    <property type="entry name" value="HTHLYSR"/>
</dbReference>
<accession>A0A2S9QBQ3</accession>
<comment type="similarity">
    <text evidence="1">Belongs to the LysR transcriptional regulatory family.</text>
</comment>
<name>A0A2S9QBQ3_9HYPH</name>
<organism evidence="6 7">
    <name type="scientific">Labrys okinawensis</name>
    <dbReference type="NCBI Taxonomy" id="346911"/>
    <lineage>
        <taxon>Bacteria</taxon>
        <taxon>Pseudomonadati</taxon>
        <taxon>Pseudomonadota</taxon>
        <taxon>Alphaproteobacteria</taxon>
        <taxon>Hyphomicrobiales</taxon>
        <taxon>Xanthobacteraceae</taxon>
        <taxon>Labrys</taxon>
    </lineage>
</organism>
<keyword evidence="2" id="KW-0805">Transcription regulation</keyword>
<dbReference type="PROSITE" id="PS50931">
    <property type="entry name" value="HTH_LYSR"/>
    <property type="match status" value="1"/>
</dbReference>
<dbReference type="InterPro" id="IPR036388">
    <property type="entry name" value="WH-like_DNA-bd_sf"/>
</dbReference>
<dbReference type="EMBL" id="PUEJ01000005">
    <property type="protein sequence ID" value="PRH86750.1"/>
    <property type="molecule type" value="Genomic_DNA"/>
</dbReference>
<evidence type="ECO:0000259" key="5">
    <source>
        <dbReference type="PROSITE" id="PS50931"/>
    </source>
</evidence>
<keyword evidence="7" id="KW-1185">Reference proteome</keyword>
<evidence type="ECO:0000313" key="7">
    <source>
        <dbReference type="Proteomes" id="UP000237682"/>
    </source>
</evidence>
<comment type="caution">
    <text evidence="6">The sequence shown here is derived from an EMBL/GenBank/DDBJ whole genome shotgun (WGS) entry which is preliminary data.</text>
</comment>
<keyword evidence="3" id="KW-0238">DNA-binding</keyword>
<keyword evidence="4" id="KW-0804">Transcription</keyword>
<dbReference type="InterPro" id="IPR000847">
    <property type="entry name" value="LysR_HTH_N"/>
</dbReference>
<dbReference type="RefSeq" id="WP_105862975.1">
    <property type="nucleotide sequence ID" value="NZ_PUEJ01000005.1"/>
</dbReference>
<gene>
    <name evidence="6" type="ORF">C5L14_15715</name>
</gene>
<dbReference type="Gene3D" id="1.10.10.10">
    <property type="entry name" value="Winged helix-like DNA-binding domain superfamily/Winged helix DNA-binding domain"/>
    <property type="match status" value="1"/>
</dbReference>
<dbReference type="GO" id="GO:0000976">
    <property type="term" value="F:transcription cis-regulatory region binding"/>
    <property type="evidence" value="ECO:0007669"/>
    <property type="project" value="TreeGrafter"/>
</dbReference>
<dbReference type="PANTHER" id="PTHR30126:SF39">
    <property type="entry name" value="HTH-TYPE TRANSCRIPTIONAL REGULATOR CYSL"/>
    <property type="match status" value="1"/>
</dbReference>
<dbReference type="Pfam" id="PF03466">
    <property type="entry name" value="LysR_substrate"/>
    <property type="match status" value="1"/>
</dbReference>
<reference evidence="6 7" key="1">
    <citation type="submission" date="2018-02" db="EMBL/GenBank/DDBJ databases">
        <title>Whole genome sequencing of endophytic bacterium.</title>
        <authorList>
            <person name="Eedara R."/>
            <person name="Podile A.R."/>
        </authorList>
    </citation>
    <scope>NUCLEOTIDE SEQUENCE [LARGE SCALE GENOMIC DNA]</scope>
    <source>
        <strain evidence="6 7">RP1T</strain>
    </source>
</reference>
<protein>
    <recommendedName>
        <fullName evidence="5">HTH lysR-type domain-containing protein</fullName>
    </recommendedName>
</protein>
<dbReference type="OrthoDB" id="7506954at2"/>
<feature type="domain" description="HTH lysR-type" evidence="5">
    <location>
        <begin position="1"/>
        <end position="57"/>
    </location>
</feature>
<dbReference type="CDD" id="cd05466">
    <property type="entry name" value="PBP2_LTTR_substrate"/>
    <property type="match status" value="1"/>
</dbReference>
<dbReference type="InterPro" id="IPR005119">
    <property type="entry name" value="LysR_subst-bd"/>
</dbReference>
<dbReference type="AlphaFoldDB" id="A0A2S9QBQ3"/>
<evidence type="ECO:0000256" key="2">
    <source>
        <dbReference type="ARBA" id="ARBA00023015"/>
    </source>
</evidence>
<evidence type="ECO:0000256" key="4">
    <source>
        <dbReference type="ARBA" id="ARBA00023163"/>
    </source>
</evidence>
<dbReference type="Pfam" id="PF00126">
    <property type="entry name" value="HTH_1"/>
    <property type="match status" value="1"/>
</dbReference>
<evidence type="ECO:0000256" key="1">
    <source>
        <dbReference type="ARBA" id="ARBA00009437"/>
    </source>
</evidence>
<evidence type="ECO:0000256" key="3">
    <source>
        <dbReference type="ARBA" id="ARBA00023125"/>
    </source>
</evidence>
<dbReference type="Proteomes" id="UP000237682">
    <property type="component" value="Unassembled WGS sequence"/>
</dbReference>